<sequence>MWPLDVHYGSCWVHQCVSSSLTHCISLSAALPQRATFRVAQVVSAVATTPWGSETEPCPEGTGAGQSWRQHLATCRRHSPRNPCVASR</sequence>
<protein>
    <submittedName>
        <fullName evidence="1">Uncharacterized protein</fullName>
    </submittedName>
</protein>
<gene>
    <name evidence="1" type="ORF">NPIL_132181</name>
</gene>
<dbReference type="EMBL" id="BMAW01018698">
    <property type="protein sequence ID" value="GFT59670.1"/>
    <property type="molecule type" value="Genomic_DNA"/>
</dbReference>
<accession>A0A8X6PC79</accession>
<comment type="caution">
    <text evidence="1">The sequence shown here is derived from an EMBL/GenBank/DDBJ whole genome shotgun (WGS) entry which is preliminary data.</text>
</comment>
<keyword evidence="2" id="KW-1185">Reference proteome</keyword>
<evidence type="ECO:0000313" key="2">
    <source>
        <dbReference type="Proteomes" id="UP000887013"/>
    </source>
</evidence>
<evidence type="ECO:0000313" key="1">
    <source>
        <dbReference type="EMBL" id="GFT59670.1"/>
    </source>
</evidence>
<proteinExistence type="predicted"/>
<dbReference type="Proteomes" id="UP000887013">
    <property type="component" value="Unassembled WGS sequence"/>
</dbReference>
<reference evidence="1" key="1">
    <citation type="submission" date="2020-08" db="EMBL/GenBank/DDBJ databases">
        <title>Multicomponent nature underlies the extraordinary mechanical properties of spider dragline silk.</title>
        <authorList>
            <person name="Kono N."/>
            <person name="Nakamura H."/>
            <person name="Mori M."/>
            <person name="Yoshida Y."/>
            <person name="Ohtoshi R."/>
            <person name="Malay A.D."/>
            <person name="Moran D.A.P."/>
            <person name="Tomita M."/>
            <person name="Numata K."/>
            <person name="Arakawa K."/>
        </authorList>
    </citation>
    <scope>NUCLEOTIDE SEQUENCE</scope>
</reference>
<organism evidence="1 2">
    <name type="scientific">Nephila pilipes</name>
    <name type="common">Giant wood spider</name>
    <name type="synonym">Nephila maculata</name>
    <dbReference type="NCBI Taxonomy" id="299642"/>
    <lineage>
        <taxon>Eukaryota</taxon>
        <taxon>Metazoa</taxon>
        <taxon>Ecdysozoa</taxon>
        <taxon>Arthropoda</taxon>
        <taxon>Chelicerata</taxon>
        <taxon>Arachnida</taxon>
        <taxon>Araneae</taxon>
        <taxon>Araneomorphae</taxon>
        <taxon>Entelegynae</taxon>
        <taxon>Araneoidea</taxon>
        <taxon>Nephilidae</taxon>
        <taxon>Nephila</taxon>
    </lineage>
</organism>
<dbReference type="AlphaFoldDB" id="A0A8X6PC79"/>
<name>A0A8X6PC79_NEPPI</name>